<keyword evidence="1" id="KW-0732">Signal</keyword>
<dbReference type="EMBL" id="VSRR010146039">
    <property type="protein sequence ID" value="MPD05447.1"/>
    <property type="molecule type" value="Genomic_DNA"/>
</dbReference>
<evidence type="ECO:0008006" key="4">
    <source>
        <dbReference type="Google" id="ProtNLM"/>
    </source>
</evidence>
<accession>A0A5B7KFH9</accession>
<proteinExistence type="predicted"/>
<dbReference type="AlphaFoldDB" id="A0A5B7KFH9"/>
<sequence length="89" mass="10281">MKWWCCRALLSSSFMPLPLSADHTTSNILLLTCSKWQHNTNISVYVFSVFRHWNPSSATQTVKYQLLTFMHWHLASLSTCMRHTPASPP</sequence>
<evidence type="ECO:0000313" key="3">
    <source>
        <dbReference type="Proteomes" id="UP000324222"/>
    </source>
</evidence>
<feature type="signal peptide" evidence="1">
    <location>
        <begin position="1"/>
        <end position="21"/>
    </location>
</feature>
<dbReference type="Proteomes" id="UP000324222">
    <property type="component" value="Unassembled WGS sequence"/>
</dbReference>
<organism evidence="2 3">
    <name type="scientific">Portunus trituberculatus</name>
    <name type="common">Swimming crab</name>
    <name type="synonym">Neptunus trituberculatus</name>
    <dbReference type="NCBI Taxonomy" id="210409"/>
    <lineage>
        <taxon>Eukaryota</taxon>
        <taxon>Metazoa</taxon>
        <taxon>Ecdysozoa</taxon>
        <taxon>Arthropoda</taxon>
        <taxon>Crustacea</taxon>
        <taxon>Multicrustacea</taxon>
        <taxon>Malacostraca</taxon>
        <taxon>Eumalacostraca</taxon>
        <taxon>Eucarida</taxon>
        <taxon>Decapoda</taxon>
        <taxon>Pleocyemata</taxon>
        <taxon>Brachyura</taxon>
        <taxon>Eubrachyura</taxon>
        <taxon>Portunoidea</taxon>
        <taxon>Portunidae</taxon>
        <taxon>Portuninae</taxon>
        <taxon>Portunus</taxon>
    </lineage>
</organism>
<name>A0A5B7KFH9_PORTR</name>
<reference evidence="2 3" key="1">
    <citation type="submission" date="2019-05" db="EMBL/GenBank/DDBJ databases">
        <title>Another draft genome of Portunus trituberculatus and its Hox gene families provides insights of decapod evolution.</title>
        <authorList>
            <person name="Jeong J.-H."/>
            <person name="Song I."/>
            <person name="Kim S."/>
            <person name="Choi T."/>
            <person name="Kim D."/>
            <person name="Ryu S."/>
            <person name="Kim W."/>
        </authorList>
    </citation>
    <scope>NUCLEOTIDE SEQUENCE [LARGE SCALE GENOMIC DNA]</scope>
    <source>
        <tissue evidence="2">Muscle</tissue>
    </source>
</reference>
<keyword evidence="3" id="KW-1185">Reference proteome</keyword>
<evidence type="ECO:0000256" key="1">
    <source>
        <dbReference type="SAM" id="SignalP"/>
    </source>
</evidence>
<protein>
    <recommendedName>
        <fullName evidence="4">Secreted protein</fullName>
    </recommendedName>
</protein>
<comment type="caution">
    <text evidence="2">The sequence shown here is derived from an EMBL/GenBank/DDBJ whole genome shotgun (WGS) entry which is preliminary data.</text>
</comment>
<gene>
    <name evidence="2" type="ORF">E2C01_101192</name>
</gene>
<evidence type="ECO:0000313" key="2">
    <source>
        <dbReference type="EMBL" id="MPD05447.1"/>
    </source>
</evidence>
<feature type="chain" id="PRO_5022689893" description="Secreted protein" evidence="1">
    <location>
        <begin position="22"/>
        <end position="89"/>
    </location>
</feature>